<dbReference type="PANTHER" id="PTHR47751">
    <property type="entry name" value="SUPERFAMILY HYDROLASE, PUTATIVE (AFU_ORTHOLOGUE AFUA_2G16580)-RELATED"/>
    <property type="match status" value="1"/>
</dbReference>
<evidence type="ECO:0000313" key="2">
    <source>
        <dbReference type="EMBL" id="SPO01606.1"/>
    </source>
</evidence>
<sequence>MAAPKDVYFKAYDGTTLGGTVHSGGEARPTLIMTQGFSGLKDFFNKKWTALWQAEGFTVFWYDHRFWGASGGEPRNEVDPAMQTRDLFDAFSFAQTLPDVDPDNIFYWGNSMAAGNSIMAASINKAVAGVIAQQGKSELLPIFPETLEELESGTYMALFQTRESFEASKTFECQGHWEKKATFQSILNCMLHDPKAFIHRVSPVPLLMIATTQDVTSPVKMQVEAFDLAKEPKTLHVFEGYGHYDLWYGEALKRNFDVQLEWVKKSCRQKK</sequence>
<dbReference type="Gene3D" id="3.40.50.1820">
    <property type="entry name" value="alpha/beta hydrolase"/>
    <property type="match status" value="2"/>
</dbReference>
<organism evidence="2 3">
    <name type="scientific">Cephalotrichum gorgonifer</name>
    <dbReference type="NCBI Taxonomy" id="2041049"/>
    <lineage>
        <taxon>Eukaryota</taxon>
        <taxon>Fungi</taxon>
        <taxon>Dikarya</taxon>
        <taxon>Ascomycota</taxon>
        <taxon>Pezizomycotina</taxon>
        <taxon>Sordariomycetes</taxon>
        <taxon>Hypocreomycetidae</taxon>
        <taxon>Microascales</taxon>
        <taxon>Microascaceae</taxon>
        <taxon>Cephalotrichum</taxon>
    </lineage>
</organism>
<evidence type="ECO:0008006" key="4">
    <source>
        <dbReference type="Google" id="ProtNLM"/>
    </source>
</evidence>
<gene>
    <name evidence="2" type="ORF">DNG_04279</name>
</gene>
<proteinExistence type="inferred from homology"/>
<dbReference type="EMBL" id="ONZQ02000005">
    <property type="protein sequence ID" value="SPO01606.1"/>
    <property type="molecule type" value="Genomic_DNA"/>
</dbReference>
<reference evidence="2" key="1">
    <citation type="submission" date="2018-03" db="EMBL/GenBank/DDBJ databases">
        <authorList>
            <person name="Guldener U."/>
        </authorList>
    </citation>
    <scope>NUCLEOTIDE SEQUENCE</scope>
</reference>
<comment type="caution">
    <text evidence="2">The sequence shown here is derived from an EMBL/GenBank/DDBJ whole genome shotgun (WGS) entry which is preliminary data.</text>
</comment>
<evidence type="ECO:0000256" key="1">
    <source>
        <dbReference type="ARBA" id="ARBA00029464"/>
    </source>
</evidence>
<dbReference type="InterPro" id="IPR029058">
    <property type="entry name" value="AB_hydrolase_fold"/>
</dbReference>
<dbReference type="Proteomes" id="UP001187682">
    <property type="component" value="Unassembled WGS sequence"/>
</dbReference>
<comment type="similarity">
    <text evidence="1">Belongs to the polyketide transferase af380 family.</text>
</comment>
<dbReference type="InterPro" id="IPR051411">
    <property type="entry name" value="Polyketide_trans_af380"/>
</dbReference>
<dbReference type="AlphaFoldDB" id="A0AAE8SV06"/>
<dbReference type="Gene3D" id="1.10.10.800">
    <property type="match status" value="1"/>
</dbReference>
<protein>
    <recommendedName>
        <fullName evidence="4">Serine aminopeptidase S33 domain-containing protein</fullName>
    </recommendedName>
</protein>
<dbReference type="SUPFAM" id="SSF53474">
    <property type="entry name" value="alpha/beta-Hydrolases"/>
    <property type="match status" value="1"/>
</dbReference>
<keyword evidence="3" id="KW-1185">Reference proteome</keyword>
<evidence type="ECO:0000313" key="3">
    <source>
        <dbReference type="Proteomes" id="UP001187682"/>
    </source>
</evidence>
<dbReference type="PANTHER" id="PTHR47751:SF2">
    <property type="entry name" value="DLTD N-TERMINAL DOMAIN PROTEIN (AFU_ORTHOLOGUE AFUA_8G00380)-RELATED"/>
    <property type="match status" value="1"/>
</dbReference>
<name>A0AAE8SV06_9PEZI</name>
<accession>A0AAE8SV06</accession>